<name>A0A7R9A0R3_9CRUS</name>
<dbReference type="EMBL" id="CAJPEV010000173">
    <property type="protein sequence ID" value="CAG0881805.1"/>
    <property type="molecule type" value="Genomic_DNA"/>
</dbReference>
<keyword evidence="3" id="KW-0732">Signal</keyword>
<dbReference type="PANTHER" id="PTHR46560">
    <property type="entry name" value="CYPHER, ISOFORM B"/>
    <property type="match status" value="1"/>
</dbReference>
<accession>A0A7R9A0R3</accession>
<sequence length="646" mass="69184">MKERLIFNFLLFLPVCLGDKLAEGDSASLPAEHRAVPGIHLGGFGPPPGPPRPGPHFPPGPPLGGGPGGGPGDPWPLTRPDMPQIKAINVQCEKTHMKVYIEFDRPFYGMIFSKGHYSDPNCVHLEPGSGALQAQFDIFLSSCGMSSSANYGGGGGGYGGPSPAGSFVENTIIIQYDPLVQEVWDQARRLRCTWYDYYEKAVTFRPFSVDMLDAITANFLGDNLQCWMQIQVGKGPWASEVSGIVKIGQTMTMVLAIKDDENKFDMLVRNCVAHDGKRAPIQLVDQYGCVTRPKIMSNFQKIKNFGASASVVSYAYFQAFKFPDSMNVHFQCVIQVCRYQCPEAKCGGGGGYGPGPGLGPGPLGRPGPGGPGPGGPGPLHLGGPPLPLGGDDFFGPAYPDPRIPGGDEYSASEKKETIVSPPGKKENQNLIKEGGQEPRLRRPVPVPVPLAFPISPQRIQVPPRAQQGYSSVKREGIADGASVGGRPRSAQGEIPIISVPSGLHSDERKEEGEEGGNRRRRRRHVEHPRIYKRDATEMTDIETSKVIQVVAPGDVAFNLHGPGDGGNETVVVSSVSGGDLDGSSICLSVAGFAAGLIMLLLVLTVAALVAVFMYLRIRAFTNKGSAHTFIHSPNSSPEFVKVQQPN</sequence>
<keyword evidence="6" id="KW-1185">Reference proteome</keyword>
<dbReference type="SMART" id="SM00241">
    <property type="entry name" value="ZP"/>
    <property type="match status" value="1"/>
</dbReference>
<evidence type="ECO:0000256" key="1">
    <source>
        <dbReference type="SAM" id="MobiDB-lite"/>
    </source>
</evidence>
<dbReference type="Pfam" id="PF25057">
    <property type="entry name" value="CUT_N"/>
    <property type="match status" value="1"/>
</dbReference>
<evidence type="ECO:0000313" key="5">
    <source>
        <dbReference type="EMBL" id="CAD7241757.1"/>
    </source>
</evidence>
<feature type="chain" id="PRO_5036209528" description="ZP domain-containing protein" evidence="3">
    <location>
        <begin position="19"/>
        <end position="646"/>
    </location>
</feature>
<evidence type="ECO:0000259" key="4">
    <source>
        <dbReference type="PROSITE" id="PS51034"/>
    </source>
</evidence>
<dbReference type="Proteomes" id="UP000677054">
    <property type="component" value="Unassembled WGS sequence"/>
</dbReference>
<gene>
    <name evidence="5" type="ORF">DSTB1V02_LOCUS1737</name>
</gene>
<feature type="domain" description="ZP" evidence="4">
    <location>
        <begin position="91"/>
        <end position="353"/>
    </location>
</feature>
<feature type="compositionally biased region" description="Basic and acidic residues" evidence="1">
    <location>
        <begin position="504"/>
        <end position="517"/>
    </location>
</feature>
<keyword evidence="2" id="KW-0472">Membrane</keyword>
<evidence type="ECO:0000256" key="3">
    <source>
        <dbReference type="SAM" id="SignalP"/>
    </source>
</evidence>
<feature type="compositionally biased region" description="Pro residues" evidence="1">
    <location>
        <begin position="45"/>
        <end position="64"/>
    </location>
</feature>
<keyword evidence="2" id="KW-1133">Transmembrane helix</keyword>
<dbReference type="InterPro" id="IPR056953">
    <property type="entry name" value="CUT_N"/>
</dbReference>
<dbReference type="EMBL" id="LR899690">
    <property type="protein sequence ID" value="CAD7241757.1"/>
    <property type="molecule type" value="Genomic_DNA"/>
</dbReference>
<dbReference type="OrthoDB" id="10062424at2759"/>
<keyword evidence="2" id="KW-0812">Transmembrane</keyword>
<dbReference type="PANTHER" id="PTHR46560:SF2">
    <property type="entry name" value="DUSKY-LIKE, ISOFORM A"/>
    <property type="match status" value="1"/>
</dbReference>
<feature type="region of interest" description="Disordered" evidence="1">
    <location>
        <begin position="478"/>
        <end position="524"/>
    </location>
</feature>
<proteinExistence type="predicted"/>
<organism evidence="5">
    <name type="scientific">Darwinula stevensoni</name>
    <dbReference type="NCBI Taxonomy" id="69355"/>
    <lineage>
        <taxon>Eukaryota</taxon>
        <taxon>Metazoa</taxon>
        <taxon>Ecdysozoa</taxon>
        <taxon>Arthropoda</taxon>
        <taxon>Crustacea</taxon>
        <taxon>Oligostraca</taxon>
        <taxon>Ostracoda</taxon>
        <taxon>Podocopa</taxon>
        <taxon>Podocopida</taxon>
        <taxon>Darwinulocopina</taxon>
        <taxon>Darwinuloidea</taxon>
        <taxon>Darwinulidae</taxon>
        <taxon>Darwinula</taxon>
    </lineage>
</organism>
<feature type="transmembrane region" description="Helical" evidence="2">
    <location>
        <begin position="589"/>
        <end position="615"/>
    </location>
</feature>
<dbReference type="AlphaFoldDB" id="A0A7R9A0R3"/>
<dbReference type="PROSITE" id="PS51034">
    <property type="entry name" value="ZP_2"/>
    <property type="match status" value="1"/>
</dbReference>
<feature type="region of interest" description="Disordered" evidence="1">
    <location>
        <begin position="38"/>
        <end position="80"/>
    </location>
</feature>
<reference evidence="5" key="1">
    <citation type="submission" date="2020-11" db="EMBL/GenBank/DDBJ databases">
        <authorList>
            <person name="Tran Van P."/>
        </authorList>
    </citation>
    <scope>NUCLEOTIDE SEQUENCE</scope>
</reference>
<feature type="region of interest" description="Disordered" evidence="1">
    <location>
        <begin position="403"/>
        <end position="429"/>
    </location>
</feature>
<feature type="compositionally biased region" description="Basic and acidic residues" evidence="1">
    <location>
        <begin position="411"/>
        <end position="427"/>
    </location>
</feature>
<feature type="compositionally biased region" description="Pro residues" evidence="1">
    <location>
        <begin position="357"/>
        <end position="376"/>
    </location>
</feature>
<dbReference type="Pfam" id="PF00100">
    <property type="entry name" value="Zona_pellucida"/>
    <property type="match status" value="1"/>
</dbReference>
<dbReference type="InterPro" id="IPR001507">
    <property type="entry name" value="ZP_dom"/>
</dbReference>
<evidence type="ECO:0000313" key="6">
    <source>
        <dbReference type="Proteomes" id="UP000677054"/>
    </source>
</evidence>
<evidence type="ECO:0000256" key="2">
    <source>
        <dbReference type="SAM" id="Phobius"/>
    </source>
</evidence>
<feature type="signal peptide" evidence="3">
    <location>
        <begin position="1"/>
        <end position="18"/>
    </location>
</feature>
<dbReference type="InterPro" id="IPR055355">
    <property type="entry name" value="ZP-C"/>
</dbReference>
<protein>
    <recommendedName>
        <fullName evidence="4">ZP domain-containing protein</fullName>
    </recommendedName>
</protein>
<feature type="region of interest" description="Disordered" evidence="1">
    <location>
        <begin position="357"/>
        <end position="388"/>
    </location>
</feature>